<organism evidence="1">
    <name type="scientific">Tanacetum cinerariifolium</name>
    <name type="common">Dalmatian daisy</name>
    <name type="synonym">Chrysanthemum cinerariifolium</name>
    <dbReference type="NCBI Taxonomy" id="118510"/>
    <lineage>
        <taxon>Eukaryota</taxon>
        <taxon>Viridiplantae</taxon>
        <taxon>Streptophyta</taxon>
        <taxon>Embryophyta</taxon>
        <taxon>Tracheophyta</taxon>
        <taxon>Spermatophyta</taxon>
        <taxon>Magnoliopsida</taxon>
        <taxon>eudicotyledons</taxon>
        <taxon>Gunneridae</taxon>
        <taxon>Pentapetalae</taxon>
        <taxon>asterids</taxon>
        <taxon>campanulids</taxon>
        <taxon>Asterales</taxon>
        <taxon>Asteraceae</taxon>
        <taxon>Asteroideae</taxon>
        <taxon>Anthemideae</taxon>
        <taxon>Anthemidinae</taxon>
        <taxon>Tanacetum</taxon>
    </lineage>
</organism>
<reference evidence="1" key="1">
    <citation type="journal article" date="2019" name="Sci. Rep.">
        <title>Draft genome of Tanacetum cinerariifolium, the natural source of mosquito coil.</title>
        <authorList>
            <person name="Yamashiro T."/>
            <person name="Shiraishi A."/>
            <person name="Satake H."/>
            <person name="Nakayama K."/>
        </authorList>
    </citation>
    <scope>NUCLEOTIDE SEQUENCE</scope>
</reference>
<feature type="non-terminal residue" evidence="1">
    <location>
        <position position="1"/>
    </location>
</feature>
<dbReference type="AlphaFoldDB" id="A0A699X048"/>
<gene>
    <name evidence="1" type="ORF">Tci_925126</name>
</gene>
<proteinExistence type="predicted"/>
<dbReference type="EMBL" id="BKCJ011790776">
    <property type="protein sequence ID" value="GFD53157.1"/>
    <property type="molecule type" value="Genomic_DNA"/>
</dbReference>
<name>A0A699X048_TANCI</name>
<accession>A0A699X048</accession>
<comment type="caution">
    <text evidence="1">The sequence shown here is derived from an EMBL/GenBank/DDBJ whole genome shotgun (WGS) entry which is preliminary data.</text>
</comment>
<sequence length="103" mass="10896">VEQALAAHAGQHHALPPQRPVALDAPAEGVLRSVQVNTRVQRLADAGVAPDGLGARSALHAHKRAPVWKIEVVEVGTGIGQPVGAGLRVDVVRQRARYLRVSQ</sequence>
<feature type="non-terminal residue" evidence="1">
    <location>
        <position position="103"/>
    </location>
</feature>
<protein>
    <submittedName>
        <fullName evidence="1">Uncharacterized protein</fullName>
    </submittedName>
</protein>
<evidence type="ECO:0000313" key="1">
    <source>
        <dbReference type="EMBL" id="GFD53157.1"/>
    </source>
</evidence>